<feature type="region of interest" description="Disordered" evidence="1">
    <location>
        <begin position="125"/>
        <end position="253"/>
    </location>
</feature>
<evidence type="ECO:0000256" key="1">
    <source>
        <dbReference type="SAM" id="MobiDB-lite"/>
    </source>
</evidence>
<dbReference type="OMA" id="GWVHKVL"/>
<dbReference type="Proteomes" id="UP000007646">
    <property type="component" value="Unassembled WGS sequence"/>
</dbReference>
<dbReference type="STRING" id="9785.ENSLAFP00000028143"/>
<evidence type="ECO:0008006" key="4">
    <source>
        <dbReference type="Google" id="ProtNLM"/>
    </source>
</evidence>
<dbReference type="HOGENOM" id="CLU_081011_0_0_1"/>
<feature type="region of interest" description="Disordered" evidence="1">
    <location>
        <begin position="271"/>
        <end position="299"/>
    </location>
</feature>
<feature type="compositionally biased region" description="Basic and acidic residues" evidence="1">
    <location>
        <begin position="42"/>
        <end position="63"/>
    </location>
</feature>
<dbReference type="Ensembl" id="ENSLAFT00000030586.1">
    <property type="protein sequence ID" value="ENSLAFP00000028143.1"/>
    <property type="gene ID" value="ENSLAFG00000029380.1"/>
</dbReference>
<accession>G3UJY4</accession>
<dbReference type="eggNOG" id="KOG0499">
    <property type="taxonomic scope" value="Eukaryota"/>
</dbReference>
<reference evidence="2" key="2">
    <citation type="submission" date="2025-08" db="UniProtKB">
        <authorList>
            <consortium name="Ensembl"/>
        </authorList>
    </citation>
    <scope>IDENTIFICATION</scope>
    <source>
        <strain evidence="2">Isolate ISIS603380</strain>
    </source>
</reference>
<reference evidence="2 3" key="1">
    <citation type="submission" date="2009-06" db="EMBL/GenBank/DDBJ databases">
        <title>The Genome Sequence of Loxodonta africana (African elephant).</title>
        <authorList>
            <person name="Di Palma F."/>
            <person name="Heiman D."/>
            <person name="Young S."/>
            <person name="Johnson J."/>
            <person name="Lander E.S."/>
            <person name="Lindblad-Toh K."/>
        </authorList>
    </citation>
    <scope>NUCLEOTIDE SEQUENCE [LARGE SCALE GENOMIC DNA]</scope>
    <source>
        <strain evidence="2 3">Isolate ISIS603380</strain>
    </source>
</reference>
<evidence type="ECO:0000313" key="2">
    <source>
        <dbReference type="Ensembl" id="ENSLAFP00000028143.1"/>
    </source>
</evidence>
<keyword evidence="3" id="KW-1185">Reference proteome</keyword>
<reference evidence="2" key="3">
    <citation type="submission" date="2025-09" db="UniProtKB">
        <authorList>
            <consortium name="Ensembl"/>
        </authorList>
    </citation>
    <scope>IDENTIFICATION</scope>
    <source>
        <strain evidence="2">Isolate ISIS603380</strain>
    </source>
</reference>
<sequence length="299" mass="32423">MLSWVQKALPQPPVTPQPDTAPEETELQDEPLVRRRGHARLRIREASEEGESHPPEEPFKEEEVATAGPSPEETQEAALNLPTSLQAQVAVVPEVNSPRSWVLTWLRKGMEKVVPQPVYSGGAAQNATASLKDPAQVLGQGAEDSTGYADEPSEAPRAQDTGPGSWLLRWFEQNLEKVLPQPPKTSESWRDEPADAALDLEPPGAPLETEPVLQAPESPSPPTPSPQELQEEPTPEPLPSFQASSLPPPGDPARLVAWLLHRLEKALPQPVIHGKAREQEPDSPVTCDVQTREVAAGGL</sequence>
<protein>
    <recommendedName>
        <fullName evidence="4">Cyclic nucleotide gated channel subunit beta 1</fullName>
    </recommendedName>
</protein>
<name>G3UJY4_LOXAF</name>
<dbReference type="AlphaFoldDB" id="G3UJY4"/>
<feature type="region of interest" description="Disordered" evidence="1">
    <location>
        <begin position="1"/>
        <end position="79"/>
    </location>
</feature>
<dbReference type="InParanoid" id="G3UJY4"/>
<proteinExistence type="predicted"/>
<dbReference type="GeneTree" id="ENSGT00570000079722"/>
<evidence type="ECO:0000313" key="3">
    <source>
        <dbReference type="Proteomes" id="UP000007646"/>
    </source>
</evidence>
<organism evidence="2 3">
    <name type="scientific">Loxodonta africana</name>
    <name type="common">African elephant</name>
    <dbReference type="NCBI Taxonomy" id="9785"/>
    <lineage>
        <taxon>Eukaryota</taxon>
        <taxon>Metazoa</taxon>
        <taxon>Chordata</taxon>
        <taxon>Craniata</taxon>
        <taxon>Vertebrata</taxon>
        <taxon>Euteleostomi</taxon>
        <taxon>Mammalia</taxon>
        <taxon>Eutheria</taxon>
        <taxon>Afrotheria</taxon>
        <taxon>Proboscidea</taxon>
        <taxon>Elephantidae</taxon>
        <taxon>Loxodonta</taxon>
    </lineage>
</organism>